<evidence type="ECO:0000313" key="2">
    <source>
        <dbReference type="Proteomes" id="UP001157961"/>
    </source>
</evidence>
<dbReference type="EMBL" id="FXTY01000007">
    <property type="protein sequence ID" value="SMP30753.1"/>
    <property type="molecule type" value="Genomic_DNA"/>
</dbReference>
<organism evidence="1 2">
    <name type="scientific">Shimia sagamensis</name>
    <dbReference type="NCBI Taxonomy" id="1566352"/>
    <lineage>
        <taxon>Bacteria</taxon>
        <taxon>Pseudomonadati</taxon>
        <taxon>Pseudomonadota</taxon>
        <taxon>Alphaproteobacteria</taxon>
        <taxon>Rhodobacterales</taxon>
        <taxon>Roseobacteraceae</taxon>
    </lineage>
</organism>
<gene>
    <name evidence="1" type="ORF">SAMN06265373_107133</name>
</gene>
<evidence type="ECO:0000313" key="1">
    <source>
        <dbReference type="EMBL" id="SMP30753.1"/>
    </source>
</evidence>
<proteinExistence type="predicted"/>
<sequence>MAHYLDMTAQKDGAVARSAAHLFASPARTQYRDGLSVAPLICPSWAGGSRKMRPAVVATHRVVEVAPALTSEPAATPQLRGIGPHIAVQ</sequence>
<keyword evidence="2" id="KW-1185">Reference proteome</keyword>
<reference evidence="1 2" key="1">
    <citation type="submission" date="2017-05" db="EMBL/GenBank/DDBJ databases">
        <authorList>
            <person name="Varghese N."/>
            <person name="Submissions S."/>
        </authorList>
    </citation>
    <scope>NUCLEOTIDE SEQUENCE [LARGE SCALE GENOMIC DNA]</scope>
    <source>
        <strain evidence="1 2">DSM 29734</strain>
    </source>
</reference>
<comment type="caution">
    <text evidence="1">The sequence shown here is derived from an EMBL/GenBank/DDBJ whole genome shotgun (WGS) entry which is preliminary data.</text>
</comment>
<dbReference type="Proteomes" id="UP001157961">
    <property type="component" value="Unassembled WGS sequence"/>
</dbReference>
<dbReference type="RefSeq" id="WP_283427236.1">
    <property type="nucleotide sequence ID" value="NZ_FXTY01000007.1"/>
</dbReference>
<accession>A0ABY1PE92</accession>
<protein>
    <submittedName>
        <fullName evidence="1">Uncharacterized protein</fullName>
    </submittedName>
</protein>
<name>A0ABY1PE92_9RHOB</name>